<dbReference type="PANTHER" id="PTHR43330">
    <property type="entry name" value="METHIONINE AMINOPEPTIDASE"/>
    <property type="match status" value="1"/>
</dbReference>
<comment type="function">
    <text evidence="1">Removes the N-terminal methionine from nascent proteins. The N-terminal methionine is often cleaved when the second residue in the primary sequence is small and uncharged (Met-Ala-, Cys, Gly, Pro, Ser, Thr, or Val). Requires deformylation of the N(alpha)-formylated initiator methionine before it can be hydrolyzed.</text>
</comment>
<dbReference type="Proteomes" id="UP000176741">
    <property type="component" value="Unassembled WGS sequence"/>
</dbReference>
<feature type="domain" description="Peptidase M24" evidence="7">
    <location>
        <begin position="13"/>
        <end position="242"/>
    </location>
</feature>
<dbReference type="PANTHER" id="PTHR43330:SF27">
    <property type="entry name" value="METHIONINE AMINOPEPTIDASE"/>
    <property type="match status" value="1"/>
</dbReference>
<dbReference type="InterPro" id="IPR000994">
    <property type="entry name" value="Pept_M24"/>
</dbReference>
<keyword evidence="3 6" id="KW-0645">Protease</keyword>
<dbReference type="InterPro" id="IPR036005">
    <property type="entry name" value="Creatinase/aminopeptidase-like"/>
</dbReference>
<evidence type="ECO:0000313" key="9">
    <source>
        <dbReference type="Proteomes" id="UP000176741"/>
    </source>
</evidence>
<dbReference type="EC" id="3.4.11.18" evidence="6"/>
<dbReference type="EMBL" id="MGGD01000065">
    <property type="protein sequence ID" value="OGM19546.1"/>
    <property type="molecule type" value="Genomic_DNA"/>
</dbReference>
<dbReference type="Pfam" id="PF00557">
    <property type="entry name" value="Peptidase_M24"/>
    <property type="match status" value="1"/>
</dbReference>
<dbReference type="InterPro" id="IPR002467">
    <property type="entry name" value="Pept_M24A_MAP1"/>
</dbReference>
<comment type="caution">
    <text evidence="8">The sequence shown here is derived from an EMBL/GenBank/DDBJ whole genome shotgun (WGS) entry which is preliminary data.</text>
</comment>
<evidence type="ECO:0000256" key="3">
    <source>
        <dbReference type="ARBA" id="ARBA00022670"/>
    </source>
</evidence>
<evidence type="ECO:0000259" key="7">
    <source>
        <dbReference type="Pfam" id="PF00557"/>
    </source>
</evidence>
<protein>
    <recommendedName>
        <fullName evidence="6">Methionine aminopeptidase</fullName>
        <ecNumber evidence="6">3.4.11.18</ecNumber>
    </recommendedName>
</protein>
<evidence type="ECO:0000256" key="5">
    <source>
        <dbReference type="ARBA" id="ARBA00022801"/>
    </source>
</evidence>
<accession>A0A1F7XWY9</accession>
<dbReference type="GO" id="GO:0046872">
    <property type="term" value="F:metal ion binding"/>
    <property type="evidence" value="ECO:0007669"/>
    <property type="project" value="UniProtKB-KW"/>
</dbReference>
<dbReference type="GO" id="GO:0006508">
    <property type="term" value="P:proteolysis"/>
    <property type="evidence" value="ECO:0007669"/>
    <property type="project" value="UniProtKB-KW"/>
</dbReference>
<keyword evidence="2 6" id="KW-0031">Aminopeptidase</keyword>
<dbReference type="GO" id="GO:0004239">
    <property type="term" value="F:initiator methionyl aminopeptidase activity"/>
    <property type="evidence" value="ECO:0007669"/>
    <property type="project" value="UniProtKB-EC"/>
</dbReference>
<sequence length="249" mass="27033">MGISVKSEKEIEIMAEGGRKLRKIKARLKKEVQIGNNAAEIDKLAESEILKCGAKPSFKMVRGYSWTTCVNVNAGVVHGIPSKDIVFTKGDLISVDVGIYYKGFHTDTSFSVGLDLKKGDLNFLECGSLALKKAILKAKKGNRIYDISEAIESVLKKNKYSPVKALVGHGVGRELHEEPQIPCFVAGRKEDSPIIPEGACLAIEVMYTSGSGNVAIKNDGWTIVTSDDKISALFEETVAITKYGPIILT</sequence>
<keyword evidence="5" id="KW-0378">Hydrolase</keyword>
<comment type="catalytic activity">
    <reaction evidence="6">
        <text>Release of N-terminal amino acids, preferentially methionine, from peptides and arylamides.</text>
        <dbReference type="EC" id="3.4.11.18"/>
    </reaction>
</comment>
<dbReference type="SUPFAM" id="SSF55920">
    <property type="entry name" value="Creatinase/aminopeptidase"/>
    <property type="match status" value="1"/>
</dbReference>
<evidence type="ECO:0000256" key="1">
    <source>
        <dbReference type="ARBA" id="ARBA00002521"/>
    </source>
</evidence>
<proteinExistence type="inferred from homology"/>
<dbReference type="AlphaFoldDB" id="A0A1F7XWY9"/>
<evidence type="ECO:0000313" key="8">
    <source>
        <dbReference type="EMBL" id="OGM19546.1"/>
    </source>
</evidence>
<organism evidence="8 9">
    <name type="scientific">Candidatus Woesebacteria bacterium RIFCSPHIGHO2_01_FULL_38_26b</name>
    <dbReference type="NCBI Taxonomy" id="1802491"/>
    <lineage>
        <taxon>Bacteria</taxon>
        <taxon>Candidatus Woeseibacteriota</taxon>
    </lineage>
</organism>
<dbReference type="Gene3D" id="3.90.230.10">
    <property type="entry name" value="Creatinase/methionine aminopeptidase superfamily"/>
    <property type="match status" value="1"/>
</dbReference>
<comment type="cofactor">
    <cofactor evidence="6">
        <name>Co(2+)</name>
        <dbReference type="ChEBI" id="CHEBI:48828"/>
    </cofactor>
    <cofactor evidence="6">
        <name>Zn(2+)</name>
        <dbReference type="ChEBI" id="CHEBI:29105"/>
    </cofactor>
    <cofactor evidence="6">
        <name>Mn(2+)</name>
        <dbReference type="ChEBI" id="CHEBI:29035"/>
    </cofactor>
    <cofactor evidence="6">
        <name>Fe(2+)</name>
        <dbReference type="ChEBI" id="CHEBI:29033"/>
    </cofactor>
    <text evidence="6">Binds 2 divalent metal cations per subunit. Has a high-affinity and a low affinity metal-binding site. The true nature of the physiological cofactor is under debate. The enzyme is active with cobalt, zinc, manganese or divalent iron ions.</text>
</comment>
<reference evidence="8 9" key="1">
    <citation type="journal article" date="2016" name="Nat. Commun.">
        <title>Thousands of microbial genomes shed light on interconnected biogeochemical processes in an aquifer system.</title>
        <authorList>
            <person name="Anantharaman K."/>
            <person name="Brown C.T."/>
            <person name="Hug L.A."/>
            <person name="Sharon I."/>
            <person name="Castelle C.J."/>
            <person name="Probst A.J."/>
            <person name="Thomas B.C."/>
            <person name="Singh A."/>
            <person name="Wilkins M.J."/>
            <person name="Karaoz U."/>
            <person name="Brodie E.L."/>
            <person name="Williams K.H."/>
            <person name="Hubbard S.S."/>
            <person name="Banfield J.F."/>
        </authorList>
    </citation>
    <scope>NUCLEOTIDE SEQUENCE [LARGE SCALE GENOMIC DNA]</scope>
</reference>
<name>A0A1F7XWY9_9BACT</name>
<evidence type="ECO:0000256" key="2">
    <source>
        <dbReference type="ARBA" id="ARBA00022438"/>
    </source>
</evidence>
<dbReference type="GO" id="GO:0005829">
    <property type="term" value="C:cytosol"/>
    <property type="evidence" value="ECO:0007669"/>
    <property type="project" value="TreeGrafter"/>
</dbReference>
<dbReference type="InterPro" id="IPR001714">
    <property type="entry name" value="Pept_M24_MAP"/>
</dbReference>
<evidence type="ECO:0000256" key="6">
    <source>
        <dbReference type="RuleBase" id="RU003653"/>
    </source>
</evidence>
<comment type="similarity">
    <text evidence="6">Belongs to the peptidase M24A family.</text>
</comment>
<keyword evidence="4 6" id="KW-0479">Metal-binding</keyword>
<dbReference type="PRINTS" id="PR00599">
    <property type="entry name" value="MAPEPTIDASE"/>
</dbReference>
<evidence type="ECO:0000256" key="4">
    <source>
        <dbReference type="ARBA" id="ARBA00022723"/>
    </source>
</evidence>
<dbReference type="NCBIfam" id="TIGR00500">
    <property type="entry name" value="met_pdase_I"/>
    <property type="match status" value="1"/>
</dbReference>
<gene>
    <name evidence="8" type="ORF">A2771_02130</name>
</gene>
<dbReference type="GO" id="GO:0070006">
    <property type="term" value="F:metalloaminopeptidase activity"/>
    <property type="evidence" value="ECO:0007669"/>
    <property type="project" value="InterPro"/>
</dbReference>